<dbReference type="Gene3D" id="1.20.1270.60">
    <property type="entry name" value="Arfaptin homology (AH) domain/BAR domain"/>
    <property type="match status" value="1"/>
</dbReference>
<proteinExistence type="predicted"/>
<name>A0A428Q5N3_9HYPO</name>
<keyword evidence="2" id="KW-1185">Reference proteome</keyword>
<dbReference type="GO" id="GO:0005085">
    <property type="term" value="F:guanyl-nucleotide exchange factor activity"/>
    <property type="evidence" value="ECO:0007669"/>
    <property type="project" value="TreeGrafter"/>
</dbReference>
<dbReference type="GO" id="GO:0031991">
    <property type="term" value="P:regulation of actomyosin contractile ring contraction"/>
    <property type="evidence" value="ECO:0007669"/>
    <property type="project" value="TreeGrafter"/>
</dbReference>
<dbReference type="InterPro" id="IPR027267">
    <property type="entry name" value="AH/BAR_dom_sf"/>
</dbReference>
<dbReference type="SUPFAM" id="SSF103657">
    <property type="entry name" value="BAR/IMD domain-like"/>
    <property type="match status" value="1"/>
</dbReference>
<dbReference type="Proteomes" id="UP000287972">
    <property type="component" value="Unassembled WGS sequence"/>
</dbReference>
<sequence length="275" mass="31526">MAAKDAIELAVVEIGKTKKNFEFVSQVVGRKRKELDARTGFVHAISKRIEKLPTFNNRLDVPEDVEYAKLDGSSGDNYLRIQVVLCDIDFYMRQISAYMNELTQYASSIELVARIRPSKYPPVESKWVQFSVVVRDLQMVSLEGHLDQIRKHLKLKGKPVDGKLQEAVDQYDALDAAIKKELPILFSLTGRVGNICLKNMVNIQVTWYSHWKKKMKVIRGDYSEMPDLDDVVSTFQRDYLWADRKLMDLDLEILKPGDLGDFSQVSDKPDSSSYI</sequence>
<comment type="caution">
    <text evidence="1">The sequence shown here is derived from an EMBL/GenBank/DDBJ whole genome shotgun (WGS) entry which is preliminary data.</text>
</comment>
<gene>
    <name evidence="1" type="ORF">CEP51_013752</name>
</gene>
<dbReference type="PANTHER" id="PTHR22834">
    <property type="entry name" value="NUCLEAR FUSION PROTEIN FUS2"/>
    <property type="match status" value="1"/>
</dbReference>
<organism evidence="1 2">
    <name type="scientific">Fusarium floridanum</name>
    <dbReference type="NCBI Taxonomy" id="1325733"/>
    <lineage>
        <taxon>Eukaryota</taxon>
        <taxon>Fungi</taxon>
        <taxon>Dikarya</taxon>
        <taxon>Ascomycota</taxon>
        <taxon>Pezizomycotina</taxon>
        <taxon>Sordariomycetes</taxon>
        <taxon>Hypocreomycetidae</taxon>
        <taxon>Hypocreales</taxon>
        <taxon>Nectriaceae</taxon>
        <taxon>Fusarium</taxon>
        <taxon>Fusarium solani species complex</taxon>
    </lineage>
</organism>
<dbReference type="InterPro" id="IPR051492">
    <property type="entry name" value="Dynamin-Rho_GEF"/>
</dbReference>
<dbReference type="PANTHER" id="PTHR22834:SF20">
    <property type="entry name" value="SH3 DOMAIN-CONTAINING PROTEIN"/>
    <property type="match status" value="1"/>
</dbReference>
<evidence type="ECO:0000313" key="2">
    <source>
        <dbReference type="Proteomes" id="UP000287972"/>
    </source>
</evidence>
<dbReference type="AlphaFoldDB" id="A0A428Q5N3"/>
<accession>A0A428Q5N3</accession>
<dbReference type="GO" id="GO:0005737">
    <property type="term" value="C:cytoplasm"/>
    <property type="evidence" value="ECO:0007669"/>
    <property type="project" value="TreeGrafter"/>
</dbReference>
<dbReference type="GO" id="GO:0032955">
    <property type="term" value="P:regulation of division septum assembly"/>
    <property type="evidence" value="ECO:0007669"/>
    <property type="project" value="TreeGrafter"/>
</dbReference>
<reference evidence="1 2" key="1">
    <citation type="submission" date="2017-06" db="EMBL/GenBank/DDBJ databases">
        <title>Comparative genomic analysis of Ambrosia Fusariam Clade fungi.</title>
        <authorList>
            <person name="Stajich J.E."/>
            <person name="Carrillo J."/>
            <person name="Kijimoto T."/>
            <person name="Eskalen A."/>
            <person name="O'Donnell K."/>
            <person name="Kasson M."/>
        </authorList>
    </citation>
    <scope>NUCLEOTIDE SEQUENCE [LARGE SCALE GENOMIC DNA]</scope>
    <source>
        <strain evidence="1 2">NRRL62606</strain>
    </source>
</reference>
<evidence type="ECO:0000313" key="1">
    <source>
        <dbReference type="EMBL" id="RSL60581.1"/>
    </source>
</evidence>
<dbReference type="EMBL" id="NKCL01000589">
    <property type="protein sequence ID" value="RSL60581.1"/>
    <property type="molecule type" value="Genomic_DNA"/>
</dbReference>
<protein>
    <submittedName>
        <fullName evidence="1">Uncharacterized protein</fullName>
    </submittedName>
</protein>